<evidence type="ECO:0000313" key="7">
    <source>
        <dbReference type="Proteomes" id="UP000198393"/>
    </source>
</evidence>
<comment type="cofactor">
    <cofactor evidence="5">
        <name>Ca(2+)</name>
        <dbReference type="ChEBI" id="CHEBI:29108"/>
    </cofactor>
    <text evidence="5">Binds 1 Ca(2+) ion per dimer.</text>
</comment>
<evidence type="ECO:0000256" key="1">
    <source>
        <dbReference type="ARBA" id="ARBA00006586"/>
    </source>
</evidence>
<protein>
    <submittedName>
        <fullName evidence="6">Penicillin amidase</fullName>
    </submittedName>
</protein>
<dbReference type="AlphaFoldDB" id="A0A239H3F0"/>
<dbReference type="InterPro" id="IPR043146">
    <property type="entry name" value="Penicillin_amidase_N_B-knob"/>
</dbReference>
<dbReference type="Gene3D" id="1.10.439.10">
    <property type="entry name" value="Penicillin Amidohydrolase, domain 1"/>
    <property type="match status" value="1"/>
</dbReference>
<feature type="binding site" evidence="5">
    <location>
        <position position="318"/>
    </location>
    <ligand>
        <name>Ca(2+)</name>
        <dbReference type="ChEBI" id="CHEBI:29108"/>
    </ligand>
</feature>
<dbReference type="InterPro" id="IPR029055">
    <property type="entry name" value="Ntn_hydrolases_N"/>
</dbReference>
<keyword evidence="5" id="KW-0479">Metal-binding</keyword>
<comment type="similarity">
    <text evidence="1">Belongs to the peptidase S45 family.</text>
</comment>
<dbReference type="InterPro" id="IPR023343">
    <property type="entry name" value="Penicillin_amidase_dom1"/>
</dbReference>
<proteinExistence type="inferred from homology"/>
<dbReference type="OrthoDB" id="9759796at2"/>
<dbReference type="EMBL" id="FZPD01000002">
    <property type="protein sequence ID" value="SNS75996.1"/>
    <property type="molecule type" value="Genomic_DNA"/>
</dbReference>
<dbReference type="RefSeq" id="WP_089355888.1">
    <property type="nucleotide sequence ID" value="NZ_FZPD01000002.1"/>
</dbReference>
<keyword evidence="2" id="KW-0378">Hydrolase</keyword>
<keyword evidence="3" id="KW-0865">Zymogen</keyword>
<dbReference type="InterPro" id="IPR014395">
    <property type="entry name" value="Pen/GL7ACA/AHL_acylase"/>
</dbReference>
<reference evidence="6 7" key="1">
    <citation type="submission" date="2017-06" db="EMBL/GenBank/DDBJ databases">
        <authorList>
            <person name="Kim H.J."/>
            <person name="Triplett B.A."/>
        </authorList>
    </citation>
    <scope>NUCLEOTIDE SEQUENCE [LARGE SCALE GENOMIC DNA]</scope>
    <source>
        <strain evidence="6 7">DSM 19307</strain>
    </source>
</reference>
<dbReference type="GO" id="GO:0017000">
    <property type="term" value="P:antibiotic biosynthetic process"/>
    <property type="evidence" value="ECO:0007669"/>
    <property type="project" value="InterPro"/>
</dbReference>
<dbReference type="CDD" id="cd03747">
    <property type="entry name" value="Ntn_PGA_like"/>
    <property type="match status" value="1"/>
</dbReference>
<dbReference type="PANTHER" id="PTHR34218">
    <property type="entry name" value="PEPTIDASE S45 PENICILLIN AMIDASE"/>
    <property type="match status" value="1"/>
</dbReference>
<dbReference type="Gene3D" id="1.10.1400.10">
    <property type="match status" value="1"/>
</dbReference>
<accession>A0A239H3F0</accession>
<organism evidence="6 7">
    <name type="scientific">Ekhidna lutea</name>
    <dbReference type="NCBI Taxonomy" id="447679"/>
    <lineage>
        <taxon>Bacteria</taxon>
        <taxon>Pseudomonadati</taxon>
        <taxon>Bacteroidota</taxon>
        <taxon>Cytophagia</taxon>
        <taxon>Cytophagales</taxon>
        <taxon>Reichenbachiellaceae</taxon>
        <taxon>Ekhidna</taxon>
    </lineage>
</organism>
<sequence>MKVVKIALVVVLLLILGAAGYYVYLKNSLTPSYSGDTPLNGLSENVDIYFTEYGIPHIYADSEEDSYRALGYIHAMERLWQMDLLRHVGSGRLSELFGSDMVEVDKFLRTMGLSTYAESSSIEYQSRNHESLPLVEAYIEGINFYIENNPKPLEYTLLGLDVEPFEIQNVFETLTYMSFSFSNAHITDPVLTELSQQLDSSYLEDLNIYHYQGESTLRSYDDRYSNYSKAISAMLHQQKAPEFIGSNSWVLSGKKTETGSVILANDPHIAFSQPSVWYESHLTSPDNEYYGYHIPGSPFPLLMHSDRQAIGITMFENDDMDFYIEEIHPEDSMMYMHKGEWKEVKQRPEKIKVKGDVPVTFTVRSTVHGPIVSDILKEEPLQEIVTMHWVTTNHSNYMIEAIYGFINSSSIEEIENAASTIHGPGLNIMYGDAEGNVAWWAVGKLNKRRNEQASKTFYDGSLGLDDPDSTYSFQKNPHAINPDWGYVHSANNQPDTLDGVVYSGYYLPDDRGERITEIIDADSTFTIDQMKSMLLDDKSMMHEAIKGIMLHAIKDTDKVELLRALIKWDATFNKDDFKPLIFQKWLHEILLASQKDEIGEDLWNTYKKTHTYKVAAEHLIKNERSKWWDNVETEATERRSDIVRLAFEKTIQELSDRWGEDYTKWKWGDVHLLTHKHATGDVLSFLNVGSFAVSGGNEVINNMGYTYSEDSEKQSILFGPSTRRIVDFADVRNNSWSILPTGQSGNYFSPHYADQAEMYVNGEFRKMMMDHDSIKLSKNKLILYPAD</sequence>
<dbReference type="SUPFAM" id="SSF56235">
    <property type="entry name" value="N-terminal nucleophile aminohydrolases (Ntn hydrolases)"/>
    <property type="match status" value="1"/>
</dbReference>
<dbReference type="Gene3D" id="3.60.20.10">
    <property type="entry name" value="Glutamine Phosphoribosylpyrophosphate, subunit 1, domain 1"/>
    <property type="match status" value="1"/>
</dbReference>
<evidence type="ECO:0000256" key="4">
    <source>
        <dbReference type="PIRSR" id="PIRSR001227-1"/>
    </source>
</evidence>
<dbReference type="PANTHER" id="PTHR34218:SF5">
    <property type="entry name" value="PENICILLIN ACYLASE FAMILY PROTEIN"/>
    <property type="match status" value="1"/>
</dbReference>
<dbReference type="Proteomes" id="UP000198393">
    <property type="component" value="Unassembled WGS sequence"/>
</dbReference>
<name>A0A239H3F0_EKHLU</name>
<feature type="binding site" evidence="5">
    <location>
        <position position="321"/>
    </location>
    <ligand>
        <name>Ca(2+)</name>
        <dbReference type="ChEBI" id="CHEBI:29108"/>
    </ligand>
</feature>
<feature type="active site" description="Nucleophile" evidence="4">
    <location>
        <position position="246"/>
    </location>
</feature>
<keyword evidence="7" id="KW-1185">Reference proteome</keyword>
<dbReference type="GO" id="GO:0046872">
    <property type="term" value="F:metal ion binding"/>
    <property type="evidence" value="ECO:0007669"/>
    <property type="project" value="UniProtKB-KW"/>
</dbReference>
<dbReference type="InterPro" id="IPR043147">
    <property type="entry name" value="Penicillin_amidase_A-knob"/>
</dbReference>
<dbReference type="GO" id="GO:0016811">
    <property type="term" value="F:hydrolase activity, acting on carbon-nitrogen (but not peptide) bonds, in linear amides"/>
    <property type="evidence" value="ECO:0007669"/>
    <property type="project" value="InterPro"/>
</dbReference>
<evidence type="ECO:0000256" key="2">
    <source>
        <dbReference type="ARBA" id="ARBA00022801"/>
    </source>
</evidence>
<evidence type="ECO:0000313" key="6">
    <source>
        <dbReference type="EMBL" id="SNS75996.1"/>
    </source>
</evidence>
<gene>
    <name evidence="6" type="ORF">SAMN05421640_1127</name>
</gene>
<dbReference type="Gene3D" id="2.30.120.10">
    <property type="match status" value="1"/>
</dbReference>
<dbReference type="Pfam" id="PF01804">
    <property type="entry name" value="Penicil_amidase"/>
    <property type="match status" value="1"/>
</dbReference>
<dbReference type="InterPro" id="IPR002692">
    <property type="entry name" value="S45"/>
</dbReference>
<dbReference type="PIRSF" id="PIRSF001227">
    <property type="entry name" value="Pen_acylase"/>
    <property type="match status" value="1"/>
</dbReference>
<evidence type="ECO:0000256" key="3">
    <source>
        <dbReference type="ARBA" id="ARBA00023145"/>
    </source>
</evidence>
<keyword evidence="5" id="KW-0106">Calcium</keyword>
<evidence type="ECO:0000256" key="5">
    <source>
        <dbReference type="PIRSR" id="PIRSR001227-2"/>
    </source>
</evidence>